<dbReference type="AlphaFoldDB" id="A0AAV4NCR0"/>
<dbReference type="Proteomes" id="UP001054837">
    <property type="component" value="Unassembled WGS sequence"/>
</dbReference>
<evidence type="ECO:0000256" key="1">
    <source>
        <dbReference type="SAM" id="MobiDB-lite"/>
    </source>
</evidence>
<proteinExistence type="predicted"/>
<feature type="region of interest" description="Disordered" evidence="1">
    <location>
        <begin position="1"/>
        <end position="25"/>
    </location>
</feature>
<comment type="caution">
    <text evidence="2">The sequence shown here is derived from an EMBL/GenBank/DDBJ whole genome shotgun (WGS) entry which is preliminary data.</text>
</comment>
<organism evidence="2 3">
    <name type="scientific">Caerostris darwini</name>
    <dbReference type="NCBI Taxonomy" id="1538125"/>
    <lineage>
        <taxon>Eukaryota</taxon>
        <taxon>Metazoa</taxon>
        <taxon>Ecdysozoa</taxon>
        <taxon>Arthropoda</taxon>
        <taxon>Chelicerata</taxon>
        <taxon>Arachnida</taxon>
        <taxon>Araneae</taxon>
        <taxon>Araneomorphae</taxon>
        <taxon>Entelegynae</taxon>
        <taxon>Araneoidea</taxon>
        <taxon>Araneidae</taxon>
        <taxon>Caerostris</taxon>
    </lineage>
</organism>
<evidence type="ECO:0000313" key="3">
    <source>
        <dbReference type="Proteomes" id="UP001054837"/>
    </source>
</evidence>
<gene>
    <name evidence="2" type="ORF">CDAR_107301</name>
</gene>
<dbReference type="EMBL" id="BPLQ01001488">
    <property type="protein sequence ID" value="GIX82159.1"/>
    <property type="molecule type" value="Genomic_DNA"/>
</dbReference>
<protein>
    <submittedName>
        <fullName evidence="2">Uncharacterized protein</fullName>
    </submittedName>
</protein>
<keyword evidence="3" id="KW-1185">Reference proteome</keyword>
<evidence type="ECO:0000313" key="2">
    <source>
        <dbReference type="EMBL" id="GIX82159.1"/>
    </source>
</evidence>
<sequence>MYEEGAGPFQDHLKQTKTDDMSKEEQQARINCEGLRRSTEQLENHRKLFLQMKETYQSVVKILLKGDAYNAICSKKLQGLLTAITAYEKQVRDYGSCSVIHTENIKKI</sequence>
<feature type="compositionally biased region" description="Basic and acidic residues" evidence="1">
    <location>
        <begin position="11"/>
        <end position="25"/>
    </location>
</feature>
<reference evidence="2 3" key="1">
    <citation type="submission" date="2021-06" db="EMBL/GenBank/DDBJ databases">
        <title>Caerostris darwini draft genome.</title>
        <authorList>
            <person name="Kono N."/>
            <person name="Arakawa K."/>
        </authorList>
    </citation>
    <scope>NUCLEOTIDE SEQUENCE [LARGE SCALE GENOMIC DNA]</scope>
</reference>
<accession>A0AAV4NCR0</accession>
<name>A0AAV4NCR0_9ARAC</name>